<evidence type="ECO:0000313" key="2">
    <source>
        <dbReference type="EMBL" id="CAD2208904.1"/>
    </source>
</evidence>
<keyword evidence="1" id="KW-0732">Signal</keyword>
<sequence length="118" mass="13761">MRNIYFILLFASILFLTIFKNVKASEGVFMWETWYRISQFKCLKEKYSNEFVIVSANYYDSGNVDINTEINLINARVAGIENVDIYITPCVKPSTEYKLCGDGRSCFYKNNFSFPSIR</sequence>
<gene>
    <name evidence="2" type="ORF">MENT_LOCUS63000</name>
</gene>
<protein>
    <submittedName>
        <fullName evidence="2">Uncharacterized protein</fullName>
    </submittedName>
</protein>
<reference evidence="2 3" key="1">
    <citation type="submission" date="2020-08" db="EMBL/GenBank/DDBJ databases">
        <authorList>
            <person name="Koutsovoulos G."/>
            <person name="Danchin GJ E."/>
        </authorList>
    </citation>
    <scope>NUCLEOTIDE SEQUENCE [LARGE SCALE GENOMIC DNA]</scope>
</reference>
<feature type="chain" id="PRO_5027683052" evidence="1">
    <location>
        <begin position="25"/>
        <end position="118"/>
    </location>
</feature>
<evidence type="ECO:0000313" key="3">
    <source>
        <dbReference type="Proteomes" id="UP000580250"/>
    </source>
</evidence>
<comment type="caution">
    <text evidence="2">The sequence shown here is derived from an EMBL/GenBank/DDBJ whole genome shotgun (WGS) entry which is preliminary data.</text>
</comment>
<accession>A0A6V7YBL9</accession>
<dbReference type="Proteomes" id="UP000580250">
    <property type="component" value="Unassembled WGS sequence"/>
</dbReference>
<dbReference type="OrthoDB" id="25039at2759"/>
<feature type="signal peptide" evidence="1">
    <location>
        <begin position="1"/>
        <end position="24"/>
    </location>
</feature>
<dbReference type="AlphaFoldDB" id="A0A6V7YBL9"/>
<name>A0A6V7YBL9_MELEN</name>
<proteinExistence type="predicted"/>
<organism evidence="2 3">
    <name type="scientific">Meloidogyne enterolobii</name>
    <name type="common">Root-knot nematode worm</name>
    <name type="synonym">Meloidogyne mayaguensis</name>
    <dbReference type="NCBI Taxonomy" id="390850"/>
    <lineage>
        <taxon>Eukaryota</taxon>
        <taxon>Metazoa</taxon>
        <taxon>Ecdysozoa</taxon>
        <taxon>Nematoda</taxon>
        <taxon>Chromadorea</taxon>
        <taxon>Rhabditida</taxon>
        <taxon>Tylenchina</taxon>
        <taxon>Tylenchomorpha</taxon>
        <taxon>Tylenchoidea</taxon>
        <taxon>Meloidogynidae</taxon>
        <taxon>Meloidogyninae</taxon>
        <taxon>Meloidogyne</taxon>
    </lineage>
</organism>
<dbReference type="EMBL" id="CAJEWN010003913">
    <property type="protein sequence ID" value="CAD2208904.1"/>
    <property type="molecule type" value="Genomic_DNA"/>
</dbReference>
<evidence type="ECO:0000256" key="1">
    <source>
        <dbReference type="SAM" id="SignalP"/>
    </source>
</evidence>